<dbReference type="EMBL" id="MU003495">
    <property type="protein sequence ID" value="KAF2475920.1"/>
    <property type="molecule type" value="Genomic_DNA"/>
</dbReference>
<keyword evidence="2" id="KW-1185">Reference proteome</keyword>
<reference evidence="1" key="1">
    <citation type="journal article" date="2020" name="Stud. Mycol.">
        <title>101 Dothideomycetes genomes: a test case for predicting lifestyles and emergence of pathogens.</title>
        <authorList>
            <person name="Haridas S."/>
            <person name="Albert R."/>
            <person name="Binder M."/>
            <person name="Bloem J."/>
            <person name="Labutti K."/>
            <person name="Salamov A."/>
            <person name="Andreopoulos B."/>
            <person name="Baker S."/>
            <person name="Barry K."/>
            <person name="Bills G."/>
            <person name="Bluhm B."/>
            <person name="Cannon C."/>
            <person name="Castanera R."/>
            <person name="Culley D."/>
            <person name="Daum C."/>
            <person name="Ezra D."/>
            <person name="Gonzalez J."/>
            <person name="Henrissat B."/>
            <person name="Kuo A."/>
            <person name="Liang C."/>
            <person name="Lipzen A."/>
            <person name="Lutzoni F."/>
            <person name="Magnuson J."/>
            <person name="Mondo S."/>
            <person name="Nolan M."/>
            <person name="Ohm R."/>
            <person name="Pangilinan J."/>
            <person name="Park H.-J."/>
            <person name="Ramirez L."/>
            <person name="Alfaro M."/>
            <person name="Sun H."/>
            <person name="Tritt A."/>
            <person name="Yoshinaga Y."/>
            <person name="Zwiers L.-H."/>
            <person name="Turgeon B."/>
            <person name="Goodwin S."/>
            <person name="Spatafora J."/>
            <person name="Crous P."/>
            <person name="Grigoriev I."/>
        </authorList>
    </citation>
    <scope>NUCLEOTIDE SEQUENCE</scope>
    <source>
        <strain evidence="1">ATCC 200398</strain>
    </source>
</reference>
<name>A0ACB6RA41_9PLEO</name>
<sequence length="178" mass="20109">MSKLTTLAMTSLMTMTRIYLRPRASPKGWKLVSDRSISTSQSSGILFHMLMSSELLGLTEPDHAIYLKAVERVSLPLEDCWMFASHLYDFQVAKGVGMKMIYVHRTTEGFGVEIDLDGEHLFADQYCDGRDGSAGHGFLDISRELLDINAAQQVCCCDFQFSCSGYFLYFLRSSRYPN</sequence>
<comment type="caution">
    <text evidence="1">The sequence shown here is derived from an EMBL/GenBank/DDBJ whole genome shotgun (WGS) entry which is preliminary data.</text>
</comment>
<dbReference type="Proteomes" id="UP000799755">
    <property type="component" value="Unassembled WGS sequence"/>
</dbReference>
<proteinExistence type="predicted"/>
<evidence type="ECO:0000313" key="1">
    <source>
        <dbReference type="EMBL" id="KAF2475920.1"/>
    </source>
</evidence>
<accession>A0ACB6RA41</accession>
<gene>
    <name evidence="1" type="ORF">BDR25DRAFT_350200</name>
</gene>
<evidence type="ECO:0000313" key="2">
    <source>
        <dbReference type="Proteomes" id="UP000799755"/>
    </source>
</evidence>
<protein>
    <submittedName>
        <fullName evidence="1">Uncharacterized protein</fullName>
    </submittedName>
</protein>
<organism evidence="1 2">
    <name type="scientific">Lindgomyces ingoldianus</name>
    <dbReference type="NCBI Taxonomy" id="673940"/>
    <lineage>
        <taxon>Eukaryota</taxon>
        <taxon>Fungi</taxon>
        <taxon>Dikarya</taxon>
        <taxon>Ascomycota</taxon>
        <taxon>Pezizomycotina</taxon>
        <taxon>Dothideomycetes</taxon>
        <taxon>Pleosporomycetidae</taxon>
        <taxon>Pleosporales</taxon>
        <taxon>Lindgomycetaceae</taxon>
        <taxon>Lindgomyces</taxon>
    </lineage>
</organism>